<dbReference type="PANTHER" id="PTHR46401:SF2">
    <property type="entry name" value="GLYCOSYLTRANSFERASE WBBK-RELATED"/>
    <property type="match status" value="1"/>
</dbReference>
<evidence type="ECO:0000256" key="1">
    <source>
        <dbReference type="ARBA" id="ARBA00022679"/>
    </source>
</evidence>
<dbReference type="InterPro" id="IPR001296">
    <property type="entry name" value="Glyco_trans_1"/>
</dbReference>
<dbReference type="PANTHER" id="PTHR46401">
    <property type="entry name" value="GLYCOSYLTRANSFERASE WBBK-RELATED"/>
    <property type="match status" value="1"/>
</dbReference>
<reference evidence="3 4" key="1">
    <citation type="submission" date="2017-03" db="EMBL/GenBank/DDBJ databases">
        <title>Genome sequence of Sphingomonas mucosissima DSM 17494.</title>
        <authorList>
            <person name="Poehlein A."/>
            <person name="Wuebbeler J.H."/>
            <person name="Steinbuechel A."/>
            <person name="Daniel R."/>
        </authorList>
    </citation>
    <scope>NUCLEOTIDE SEQUENCE [LARGE SCALE GENOMIC DNA]</scope>
    <source>
        <strain evidence="3 4">DSM 17494</strain>
    </source>
</reference>
<dbReference type="CDD" id="cd03809">
    <property type="entry name" value="GT4_MtfB-like"/>
    <property type="match status" value="1"/>
</dbReference>
<dbReference type="AlphaFoldDB" id="A0A245ZT53"/>
<keyword evidence="4" id="KW-1185">Reference proteome</keyword>
<dbReference type="EC" id="2.4.1.250" evidence="3"/>
<sequence length="429" mass="48179">MALKPFRAPAQMLFSRGLPGTGRHGRRAQKPIVFDLSRLLSRAYHLTPTGIDRVEYAYAVELLRRVPDRLRFAAVHPAGGYYGRLEIGAVRQFLAFTQARWQSRGEAQHEAVRAQAIRHLFALRPRAVPVPLGQRVYLQASPHHLEDAKLVRSILQTERARFVNLVHDVIPLTYPEFARPNGALLHARRIRTIDRFADGIVTNSQATLDALTPHLTQRAGRPARVAHLGCEWSDPVPALEGDFNERPYFLCIGTIEPRKNHLLLLNVWRRLAETMGDAAPRLILIGRRGWENENVIDLLDRSIALRGHVVEHRDVDDRQLTRLLGGARAVLLPSFAEGYGMPVAEALAAGVPVICSDISSLREAGGDLPDYLDPLDGLGWMRTILDYSQPDSMLRAAQCDRMRGWAPMAWSRHIDIVLDVVEAVADERR</sequence>
<dbReference type="Pfam" id="PF00534">
    <property type="entry name" value="Glycos_transf_1"/>
    <property type="match status" value="1"/>
</dbReference>
<accession>A0A245ZT53</accession>
<dbReference type="Proteomes" id="UP000197783">
    <property type="component" value="Unassembled WGS sequence"/>
</dbReference>
<proteinExistence type="predicted"/>
<comment type="caution">
    <text evidence="3">The sequence shown here is derived from an EMBL/GenBank/DDBJ whole genome shotgun (WGS) entry which is preliminary data.</text>
</comment>
<dbReference type="Gene3D" id="3.40.50.2000">
    <property type="entry name" value="Glycogen Phosphorylase B"/>
    <property type="match status" value="1"/>
</dbReference>
<dbReference type="SUPFAM" id="SSF53756">
    <property type="entry name" value="UDP-Glycosyltransferase/glycogen phosphorylase"/>
    <property type="match status" value="1"/>
</dbReference>
<dbReference type="GO" id="GO:0102710">
    <property type="term" value="F:D-inositol-3-phosphate glycosyltransferase activity"/>
    <property type="evidence" value="ECO:0007669"/>
    <property type="project" value="UniProtKB-EC"/>
</dbReference>
<evidence type="ECO:0000313" key="4">
    <source>
        <dbReference type="Proteomes" id="UP000197783"/>
    </source>
</evidence>
<protein>
    <submittedName>
        <fullName evidence="3">D-inositol-3-phosphate glycosyltransferase</fullName>
        <ecNumber evidence="3">2.4.1.250</ecNumber>
    </submittedName>
</protein>
<keyword evidence="1 3" id="KW-0808">Transferase</keyword>
<gene>
    <name evidence="3" type="primary">mshA_2</name>
    <name evidence="3" type="ORF">SPMU_12750</name>
</gene>
<name>A0A245ZT53_9SPHN</name>
<evidence type="ECO:0000259" key="2">
    <source>
        <dbReference type="Pfam" id="PF00534"/>
    </source>
</evidence>
<dbReference type="RefSeq" id="WP_425442132.1">
    <property type="nucleotide sequence ID" value="NZ_NBBJ01000001.1"/>
</dbReference>
<evidence type="ECO:0000313" key="3">
    <source>
        <dbReference type="EMBL" id="OWK32932.1"/>
    </source>
</evidence>
<keyword evidence="3" id="KW-0328">Glycosyltransferase</keyword>
<organism evidence="3 4">
    <name type="scientific">Sphingomonas mucosissima</name>
    <dbReference type="NCBI Taxonomy" id="370959"/>
    <lineage>
        <taxon>Bacteria</taxon>
        <taxon>Pseudomonadati</taxon>
        <taxon>Pseudomonadota</taxon>
        <taxon>Alphaproteobacteria</taxon>
        <taxon>Sphingomonadales</taxon>
        <taxon>Sphingomonadaceae</taxon>
        <taxon>Sphingomonas</taxon>
    </lineage>
</organism>
<feature type="domain" description="Glycosyl transferase family 1" evidence="2">
    <location>
        <begin position="244"/>
        <end position="364"/>
    </location>
</feature>
<dbReference type="EMBL" id="NBBJ01000001">
    <property type="protein sequence ID" value="OWK32932.1"/>
    <property type="molecule type" value="Genomic_DNA"/>
</dbReference>